<dbReference type="EMBL" id="BMAQ01000008">
    <property type="protein sequence ID" value="GFR37898.1"/>
    <property type="molecule type" value="Genomic_DNA"/>
</dbReference>
<dbReference type="GO" id="GO:0003677">
    <property type="term" value="F:DNA binding"/>
    <property type="evidence" value="ECO:0007669"/>
    <property type="project" value="UniProtKB-KW"/>
</dbReference>
<dbReference type="CDD" id="cd01106">
    <property type="entry name" value="HTH_TipAL-Mta"/>
    <property type="match status" value="1"/>
</dbReference>
<dbReference type="PROSITE" id="PS50937">
    <property type="entry name" value="HTH_MERR_2"/>
    <property type="match status" value="1"/>
</dbReference>
<dbReference type="PROSITE" id="PS00552">
    <property type="entry name" value="HTH_MERR_1"/>
    <property type="match status" value="1"/>
</dbReference>
<dbReference type="InterPro" id="IPR047057">
    <property type="entry name" value="MerR_fam"/>
</dbReference>
<dbReference type="AlphaFoldDB" id="A0A916VFH9"/>
<dbReference type="GO" id="GO:0003700">
    <property type="term" value="F:DNA-binding transcription factor activity"/>
    <property type="evidence" value="ECO:0007669"/>
    <property type="project" value="InterPro"/>
</dbReference>
<evidence type="ECO:0000313" key="3">
    <source>
        <dbReference type="EMBL" id="GFR37898.1"/>
    </source>
</evidence>
<keyword evidence="4" id="KW-1185">Reference proteome</keyword>
<dbReference type="InterPro" id="IPR000551">
    <property type="entry name" value="MerR-type_HTH_dom"/>
</dbReference>
<reference evidence="3" key="2">
    <citation type="journal article" date="2021" name="Data Brief">
        <title>Draft genome sequence data of the facultative, thermophilic, xylanolytic bacterium Paenibacillus sp. strain DA-C8.</title>
        <authorList>
            <person name="Chhe C."/>
            <person name="Uke A."/>
            <person name="Baramee S."/>
            <person name="Ungkulpasvich U."/>
            <person name="Tachaapaikoon C."/>
            <person name="Pason P."/>
            <person name="Waeonukul R."/>
            <person name="Ratanakhanokchai K."/>
            <person name="Kosugi A."/>
        </authorList>
    </citation>
    <scope>NUCLEOTIDE SEQUENCE</scope>
    <source>
        <strain evidence="3">DA-C8</strain>
    </source>
</reference>
<accession>A0A916VFH9</accession>
<comment type="caution">
    <text evidence="3">The sequence shown here is derived from an EMBL/GenBank/DDBJ whole genome shotgun (WGS) entry which is preliminary data.</text>
</comment>
<dbReference type="RefSeq" id="WP_200966165.1">
    <property type="nucleotide sequence ID" value="NZ_BMAQ01000008.1"/>
</dbReference>
<name>A0A916VFH9_9BACL</name>
<protein>
    <submittedName>
        <fullName evidence="3">MerR family transcriptional regulator</fullName>
    </submittedName>
</protein>
<dbReference type="PRINTS" id="PR00040">
    <property type="entry name" value="HTHMERR"/>
</dbReference>
<gene>
    <name evidence="3" type="ORF">PRECH8_11940</name>
</gene>
<organism evidence="3 4">
    <name type="scientific">Insulibacter thermoxylanivorax</name>
    <dbReference type="NCBI Taxonomy" id="2749268"/>
    <lineage>
        <taxon>Bacteria</taxon>
        <taxon>Bacillati</taxon>
        <taxon>Bacillota</taxon>
        <taxon>Bacilli</taxon>
        <taxon>Bacillales</taxon>
        <taxon>Paenibacillaceae</taxon>
        <taxon>Insulibacter</taxon>
    </lineage>
</organism>
<reference evidence="3" key="1">
    <citation type="submission" date="2020-08" db="EMBL/GenBank/DDBJ databases">
        <authorList>
            <person name="Uke A."/>
            <person name="Chhe C."/>
            <person name="Baramee S."/>
            <person name="Kosugi A."/>
        </authorList>
    </citation>
    <scope>NUCLEOTIDE SEQUENCE</scope>
    <source>
        <strain evidence="3">DA-C8</strain>
    </source>
</reference>
<dbReference type="Proteomes" id="UP000654993">
    <property type="component" value="Unassembled WGS sequence"/>
</dbReference>
<dbReference type="SMART" id="SM00422">
    <property type="entry name" value="HTH_MERR"/>
    <property type="match status" value="1"/>
</dbReference>
<dbReference type="Gene3D" id="6.10.250.360">
    <property type="match status" value="1"/>
</dbReference>
<sequence length="257" mass="29623">MNKAMSIGEFAKMTGVSQRTLRFYEEKGLLKPSFVSESGRRSYKMDDLVVLQEILAYKYLGFSLEEIRAMMLHKPRSLKQNLLLQKQAMLQKRASLDQVIKALDHALELLETEETLDPQVLSFIIQSIITEPKQLSYLSEIFPEHTLNHIKQLFSDQARELEWNKRAGLLFHQMKQAVKQHPPESEAVQLLVDELFTMTREIIGGDWDTLQEASGKLEELVNTPDLFGSPFTAEEEQLVMQACDYYMRKKGLIPDEA</sequence>
<keyword evidence="1" id="KW-0238">DNA-binding</keyword>
<dbReference type="PANTHER" id="PTHR30204:SF96">
    <property type="entry name" value="CHROMOSOME-ANCHORING PROTEIN RACA"/>
    <property type="match status" value="1"/>
</dbReference>
<dbReference type="Pfam" id="PF13411">
    <property type="entry name" value="MerR_1"/>
    <property type="match status" value="1"/>
</dbReference>
<evidence type="ECO:0000313" key="4">
    <source>
        <dbReference type="Proteomes" id="UP000654993"/>
    </source>
</evidence>
<dbReference type="SUPFAM" id="SSF46955">
    <property type="entry name" value="Putative DNA-binding domain"/>
    <property type="match status" value="1"/>
</dbReference>
<proteinExistence type="predicted"/>
<dbReference type="InterPro" id="IPR009061">
    <property type="entry name" value="DNA-bd_dom_put_sf"/>
</dbReference>
<evidence type="ECO:0000256" key="1">
    <source>
        <dbReference type="ARBA" id="ARBA00023125"/>
    </source>
</evidence>
<dbReference type="Gene3D" id="1.10.1660.10">
    <property type="match status" value="1"/>
</dbReference>
<feature type="domain" description="HTH merR-type" evidence="2">
    <location>
        <begin position="4"/>
        <end position="73"/>
    </location>
</feature>
<dbReference type="PANTHER" id="PTHR30204">
    <property type="entry name" value="REDOX-CYCLING DRUG-SENSING TRANSCRIPTIONAL ACTIVATOR SOXR"/>
    <property type="match status" value="1"/>
</dbReference>
<evidence type="ECO:0000259" key="2">
    <source>
        <dbReference type="PROSITE" id="PS50937"/>
    </source>
</evidence>